<dbReference type="PANTHER" id="PTHR38657:SF1">
    <property type="entry name" value="SLR1343 PROTEIN"/>
    <property type="match status" value="1"/>
</dbReference>
<reference evidence="1" key="1">
    <citation type="submission" date="2019-02" db="EMBL/GenBank/DDBJ databases">
        <authorList>
            <person name="Li S.-H."/>
        </authorList>
    </citation>
    <scope>NUCLEOTIDE SEQUENCE</scope>
    <source>
        <strain evidence="1">IMCC14734</strain>
    </source>
</reference>
<dbReference type="InterPro" id="IPR052551">
    <property type="entry name" value="UV-DNA_repair_photolyase"/>
</dbReference>
<sequence>MSQPRLILVLGDQLSDNNPVLRGAVAGKDHVLLAEVAEEANYVRHNRHKLVLIFAAMRRFAGSLREQGFTVHYLSYAQAIDSLSSAVETVLATAEFAAVDVCEPGEYRVLESLQAMGESIGLPVNIHPDTRFLCQLDEFAEWASGRKQLRMEYFYRLMRQRYQLLLQDDGEPEGGRWNYDRENRKGWRAAEAVPERPVVAMDEITAAVIAEVMEAFPDNPGDLSQFCYATDAATAQQQLDWFCEHALARFGTWQDGLAEESPWMFHSIISMYMNIGLLDPLQVCQQVEAQWRAGKCELAAAEGFIRQVLGWREYVRGIYWLHMPAYGKLNHFDAHTPLPDWFWTGETDMRCLSRALKQSLELGYAHHIQRLMVIGNFALLAGLDVEEVCEWYLAVYTDAFEWVELPNTAGMALFADGGIMASKPYAASGSYLKRQGNHCAACRYDPAQVTGSAACPYNALYWRFIDRHRAGLEKNGRMGLVLANWKRRSPEDRDAIVQFAESSLPNLLATDTA</sequence>
<evidence type="ECO:0000313" key="1">
    <source>
        <dbReference type="EMBL" id="MCX2979737.1"/>
    </source>
</evidence>
<dbReference type="EMBL" id="SHNN01000001">
    <property type="protein sequence ID" value="MCX2979737.1"/>
    <property type="molecule type" value="Genomic_DNA"/>
</dbReference>
<organism evidence="1 2">
    <name type="scientific">Candidatus Litorirhabdus singularis</name>
    <dbReference type="NCBI Taxonomy" id="2518993"/>
    <lineage>
        <taxon>Bacteria</taxon>
        <taxon>Pseudomonadati</taxon>
        <taxon>Pseudomonadota</taxon>
        <taxon>Gammaproteobacteria</taxon>
        <taxon>Cellvibrionales</taxon>
        <taxon>Halieaceae</taxon>
        <taxon>Candidatus Litorirhabdus</taxon>
    </lineage>
</organism>
<dbReference type="Pfam" id="PF04244">
    <property type="entry name" value="DPRP"/>
    <property type="match status" value="1"/>
</dbReference>
<dbReference type="Gene3D" id="3.40.50.620">
    <property type="entry name" value="HUPs"/>
    <property type="match status" value="1"/>
</dbReference>
<dbReference type="Gene3D" id="1.10.579.10">
    <property type="entry name" value="DNA Cyclobutane Dipyrimidine Photolyase, subunit A, domain 3"/>
    <property type="match status" value="1"/>
</dbReference>
<protein>
    <submittedName>
        <fullName evidence="1">Cryptochrome/photolyase family protein</fullName>
    </submittedName>
</protein>
<dbReference type="Gene3D" id="1.25.40.80">
    <property type="match status" value="1"/>
</dbReference>
<dbReference type="InterPro" id="IPR014729">
    <property type="entry name" value="Rossmann-like_a/b/a_fold"/>
</dbReference>
<keyword evidence="2" id="KW-1185">Reference proteome</keyword>
<comment type="caution">
    <text evidence="1">The sequence shown here is derived from an EMBL/GenBank/DDBJ whole genome shotgun (WGS) entry which is preliminary data.</text>
</comment>
<dbReference type="Gene3D" id="1.10.10.1710">
    <property type="entry name" value="Deoxyribodipyrimidine photolyase-related"/>
    <property type="match status" value="1"/>
</dbReference>
<dbReference type="InterPro" id="IPR036134">
    <property type="entry name" value="Crypto/Photolyase_FAD-like_sf"/>
</dbReference>
<proteinExistence type="predicted"/>
<dbReference type="SUPFAM" id="SSF48173">
    <property type="entry name" value="Cryptochrome/photolyase FAD-binding domain"/>
    <property type="match status" value="1"/>
</dbReference>
<gene>
    <name evidence="1" type="ORF">EYC98_02540</name>
</gene>
<dbReference type="PANTHER" id="PTHR38657">
    <property type="entry name" value="SLR1343 PROTEIN"/>
    <property type="match status" value="1"/>
</dbReference>
<dbReference type="Proteomes" id="UP001143362">
    <property type="component" value="Unassembled WGS sequence"/>
</dbReference>
<dbReference type="InterPro" id="IPR007357">
    <property type="entry name" value="PhrB-like"/>
</dbReference>
<name>A0ABT3TBR8_9GAMM</name>
<accession>A0ABT3TBR8</accession>
<evidence type="ECO:0000313" key="2">
    <source>
        <dbReference type="Proteomes" id="UP001143362"/>
    </source>
</evidence>